<accession>A0A3N4LM99</accession>
<evidence type="ECO:0000313" key="2">
    <source>
        <dbReference type="Proteomes" id="UP000267821"/>
    </source>
</evidence>
<dbReference type="InParanoid" id="A0A3N4LM99"/>
<organism evidence="1 2">
    <name type="scientific">Terfezia boudieri ATCC MYA-4762</name>
    <dbReference type="NCBI Taxonomy" id="1051890"/>
    <lineage>
        <taxon>Eukaryota</taxon>
        <taxon>Fungi</taxon>
        <taxon>Dikarya</taxon>
        <taxon>Ascomycota</taxon>
        <taxon>Pezizomycotina</taxon>
        <taxon>Pezizomycetes</taxon>
        <taxon>Pezizales</taxon>
        <taxon>Pezizaceae</taxon>
        <taxon>Terfezia</taxon>
    </lineage>
</organism>
<reference evidence="1 2" key="1">
    <citation type="journal article" date="2018" name="Nat. Ecol. Evol.">
        <title>Pezizomycetes genomes reveal the molecular basis of ectomycorrhizal truffle lifestyle.</title>
        <authorList>
            <person name="Murat C."/>
            <person name="Payen T."/>
            <person name="Noel B."/>
            <person name="Kuo A."/>
            <person name="Morin E."/>
            <person name="Chen J."/>
            <person name="Kohler A."/>
            <person name="Krizsan K."/>
            <person name="Balestrini R."/>
            <person name="Da Silva C."/>
            <person name="Montanini B."/>
            <person name="Hainaut M."/>
            <person name="Levati E."/>
            <person name="Barry K.W."/>
            <person name="Belfiori B."/>
            <person name="Cichocki N."/>
            <person name="Clum A."/>
            <person name="Dockter R.B."/>
            <person name="Fauchery L."/>
            <person name="Guy J."/>
            <person name="Iotti M."/>
            <person name="Le Tacon F."/>
            <person name="Lindquist E.A."/>
            <person name="Lipzen A."/>
            <person name="Malagnac F."/>
            <person name="Mello A."/>
            <person name="Molinier V."/>
            <person name="Miyauchi S."/>
            <person name="Poulain J."/>
            <person name="Riccioni C."/>
            <person name="Rubini A."/>
            <person name="Sitrit Y."/>
            <person name="Splivallo R."/>
            <person name="Traeger S."/>
            <person name="Wang M."/>
            <person name="Zifcakova L."/>
            <person name="Wipf D."/>
            <person name="Zambonelli A."/>
            <person name="Paolocci F."/>
            <person name="Nowrousian M."/>
            <person name="Ottonello S."/>
            <person name="Baldrian P."/>
            <person name="Spatafora J.W."/>
            <person name="Henrissat B."/>
            <person name="Nagy L.G."/>
            <person name="Aury J.M."/>
            <person name="Wincker P."/>
            <person name="Grigoriev I.V."/>
            <person name="Bonfante P."/>
            <person name="Martin F.M."/>
        </authorList>
    </citation>
    <scope>NUCLEOTIDE SEQUENCE [LARGE SCALE GENOMIC DNA]</scope>
    <source>
        <strain evidence="1 2">ATCC MYA-4762</strain>
    </source>
</reference>
<evidence type="ECO:0000313" key="1">
    <source>
        <dbReference type="EMBL" id="RPB21811.1"/>
    </source>
</evidence>
<protein>
    <submittedName>
        <fullName evidence="1">Uncharacterized protein</fullName>
    </submittedName>
</protein>
<gene>
    <name evidence="1" type="ORF">L211DRAFT_851263</name>
</gene>
<dbReference type="AlphaFoldDB" id="A0A3N4LM99"/>
<dbReference type="Proteomes" id="UP000267821">
    <property type="component" value="Unassembled WGS sequence"/>
</dbReference>
<keyword evidence="2" id="KW-1185">Reference proteome</keyword>
<dbReference type="EMBL" id="ML121557">
    <property type="protein sequence ID" value="RPB21811.1"/>
    <property type="molecule type" value="Genomic_DNA"/>
</dbReference>
<sequence length="222" mass="25145">MFAAQKLVLEHLRRVNNSINGEKQKEKKTITGHYFLRLTKTEPFKYATWVALKQSPEPPGENYLYQIIFELVKAGLLMVKPHILNEPIGTSPLSLKEIENSQFGANGERGKVSLNTGIITKIIERPMEKFSPFLTNLLQHNDVATLEGNIYEYVWSRRTLVSGWTPDLARSTLREKGVCVIPMSEENMKEATDKCHGLLMEKAVYMGCFDLKKDDGDTPGIS</sequence>
<name>A0A3N4LM99_9PEZI</name>
<proteinExistence type="predicted"/>